<keyword evidence="3" id="KW-1185">Reference proteome</keyword>
<gene>
    <name evidence="2" type="ORF">DFJ69_3229</name>
</gene>
<dbReference type="OrthoDB" id="3542470at2"/>
<proteinExistence type="predicted"/>
<feature type="transmembrane region" description="Helical" evidence="1">
    <location>
        <begin position="94"/>
        <end position="113"/>
    </location>
</feature>
<comment type="caution">
    <text evidence="2">The sequence shown here is derived from an EMBL/GenBank/DDBJ whole genome shotgun (WGS) entry which is preliminary data.</text>
</comment>
<dbReference type="RefSeq" id="WP_116023202.1">
    <property type="nucleotide sequence ID" value="NZ_QTTT01000001.1"/>
</dbReference>
<keyword evidence="1" id="KW-0472">Membrane</keyword>
<feature type="transmembrane region" description="Helical" evidence="1">
    <location>
        <begin position="48"/>
        <end position="73"/>
    </location>
</feature>
<keyword evidence="1" id="KW-0812">Transmembrane</keyword>
<evidence type="ECO:0000313" key="2">
    <source>
        <dbReference type="EMBL" id="REE97754.1"/>
    </source>
</evidence>
<dbReference type="Proteomes" id="UP000256661">
    <property type="component" value="Unassembled WGS sequence"/>
</dbReference>
<name>A0A3D9SYV8_9ACTN</name>
<dbReference type="AlphaFoldDB" id="A0A3D9SYV8"/>
<reference evidence="2 3" key="1">
    <citation type="submission" date="2018-08" db="EMBL/GenBank/DDBJ databases">
        <title>Sequencing the genomes of 1000 actinobacteria strains.</title>
        <authorList>
            <person name="Klenk H.-P."/>
        </authorList>
    </citation>
    <scope>NUCLEOTIDE SEQUENCE [LARGE SCALE GENOMIC DNA]</scope>
    <source>
        <strain evidence="2 3">DSM 43927</strain>
    </source>
</reference>
<evidence type="ECO:0000313" key="3">
    <source>
        <dbReference type="Proteomes" id="UP000256661"/>
    </source>
</evidence>
<feature type="transmembrane region" description="Helical" evidence="1">
    <location>
        <begin position="119"/>
        <end position="139"/>
    </location>
</feature>
<sequence>METHSSPERPSQAEAAAALEAVEQARSAGTAPIPGWFFPALGLLGGGLLLSIMLPLVGAVAMLLVVGVGVLVTHRAYYRYVNRSGIAPRKLTEPQGLIFVWPLPAAIVVGELLEDRGSWVWGVAAVLVLCWAIGFGVVYNGRARASK</sequence>
<accession>A0A3D9SYV8</accession>
<keyword evidence="1" id="KW-1133">Transmembrane helix</keyword>
<dbReference type="EMBL" id="QTTT01000001">
    <property type="protein sequence ID" value="REE97754.1"/>
    <property type="molecule type" value="Genomic_DNA"/>
</dbReference>
<evidence type="ECO:0000256" key="1">
    <source>
        <dbReference type="SAM" id="Phobius"/>
    </source>
</evidence>
<organism evidence="2 3">
    <name type="scientific">Thermomonospora umbrina</name>
    <dbReference type="NCBI Taxonomy" id="111806"/>
    <lineage>
        <taxon>Bacteria</taxon>
        <taxon>Bacillati</taxon>
        <taxon>Actinomycetota</taxon>
        <taxon>Actinomycetes</taxon>
        <taxon>Streptosporangiales</taxon>
        <taxon>Thermomonosporaceae</taxon>
        <taxon>Thermomonospora</taxon>
    </lineage>
</organism>
<protein>
    <submittedName>
        <fullName evidence="2">Uncharacterized protein</fullName>
    </submittedName>
</protein>